<evidence type="ECO:0000313" key="3">
    <source>
        <dbReference type="Proteomes" id="UP000257109"/>
    </source>
</evidence>
<sequence>MPSIKYGIIHTFGDSIMIKCILDAEIKSILQFCHAASRGGHYGSIGTTREVLDCGFYWRTIFQDAYQFVSTCEKC</sequence>
<dbReference type="EMBL" id="QJKJ01012341">
    <property type="protein sequence ID" value="RDX68897.1"/>
    <property type="molecule type" value="Genomic_DNA"/>
</dbReference>
<dbReference type="OrthoDB" id="1739170at2759"/>
<accession>A0A371ES64</accession>
<dbReference type="Proteomes" id="UP000257109">
    <property type="component" value="Unassembled WGS sequence"/>
</dbReference>
<name>A0A371ES64_MUCPR</name>
<gene>
    <name evidence="2" type="ORF">CR513_52066</name>
</gene>
<dbReference type="InterPro" id="IPR041588">
    <property type="entry name" value="Integrase_H2C2"/>
</dbReference>
<evidence type="ECO:0000313" key="2">
    <source>
        <dbReference type="EMBL" id="RDX68897.1"/>
    </source>
</evidence>
<organism evidence="2 3">
    <name type="scientific">Mucuna pruriens</name>
    <name type="common">Velvet bean</name>
    <name type="synonym">Dolichos pruriens</name>
    <dbReference type="NCBI Taxonomy" id="157652"/>
    <lineage>
        <taxon>Eukaryota</taxon>
        <taxon>Viridiplantae</taxon>
        <taxon>Streptophyta</taxon>
        <taxon>Embryophyta</taxon>
        <taxon>Tracheophyta</taxon>
        <taxon>Spermatophyta</taxon>
        <taxon>Magnoliopsida</taxon>
        <taxon>eudicotyledons</taxon>
        <taxon>Gunneridae</taxon>
        <taxon>Pentapetalae</taxon>
        <taxon>rosids</taxon>
        <taxon>fabids</taxon>
        <taxon>Fabales</taxon>
        <taxon>Fabaceae</taxon>
        <taxon>Papilionoideae</taxon>
        <taxon>50 kb inversion clade</taxon>
        <taxon>NPAAA clade</taxon>
        <taxon>indigoferoid/millettioid clade</taxon>
        <taxon>Phaseoleae</taxon>
        <taxon>Mucuna</taxon>
    </lineage>
</organism>
<protein>
    <recommendedName>
        <fullName evidence="1">Integrase zinc-binding domain-containing protein</fullName>
    </recommendedName>
</protein>
<dbReference type="AlphaFoldDB" id="A0A371ES64"/>
<dbReference type="Pfam" id="PF17921">
    <property type="entry name" value="Integrase_H2C2"/>
    <property type="match status" value="1"/>
</dbReference>
<reference evidence="2" key="1">
    <citation type="submission" date="2018-05" db="EMBL/GenBank/DDBJ databases">
        <title>Draft genome of Mucuna pruriens seed.</title>
        <authorList>
            <person name="Nnadi N.E."/>
            <person name="Vos R."/>
            <person name="Hasami M.H."/>
            <person name="Devisetty U.K."/>
            <person name="Aguiy J.C."/>
        </authorList>
    </citation>
    <scope>NUCLEOTIDE SEQUENCE [LARGE SCALE GENOMIC DNA]</scope>
    <source>
        <strain evidence="2">JCA_2017</strain>
    </source>
</reference>
<feature type="non-terminal residue" evidence="2">
    <location>
        <position position="1"/>
    </location>
</feature>
<dbReference type="Gene3D" id="1.10.340.70">
    <property type="match status" value="1"/>
</dbReference>
<comment type="caution">
    <text evidence="2">The sequence shown here is derived from an EMBL/GenBank/DDBJ whole genome shotgun (WGS) entry which is preliminary data.</text>
</comment>
<feature type="domain" description="Integrase zinc-binding" evidence="1">
    <location>
        <begin position="24"/>
        <end position="75"/>
    </location>
</feature>
<keyword evidence="3" id="KW-1185">Reference proteome</keyword>
<evidence type="ECO:0000259" key="1">
    <source>
        <dbReference type="Pfam" id="PF17921"/>
    </source>
</evidence>
<proteinExistence type="predicted"/>